<keyword evidence="2" id="KW-0731">Sigma factor</keyword>
<dbReference type="GO" id="GO:0006352">
    <property type="term" value="P:DNA-templated transcription initiation"/>
    <property type="evidence" value="ECO:0007669"/>
    <property type="project" value="InterPro"/>
</dbReference>
<evidence type="ECO:0000313" key="10">
    <source>
        <dbReference type="Proteomes" id="UP000585272"/>
    </source>
</evidence>
<dbReference type="NCBIfam" id="TIGR02937">
    <property type="entry name" value="sigma70-ECF"/>
    <property type="match status" value="1"/>
</dbReference>
<dbReference type="SUPFAM" id="SSF88946">
    <property type="entry name" value="Sigma2 domain of RNA polymerase sigma factors"/>
    <property type="match status" value="1"/>
</dbReference>
<keyword evidence="4" id="KW-0804">Transcription</keyword>
<evidence type="ECO:0000256" key="3">
    <source>
        <dbReference type="ARBA" id="ARBA00023125"/>
    </source>
</evidence>
<dbReference type="Pfam" id="PF04539">
    <property type="entry name" value="Sigma70_r3"/>
    <property type="match status" value="1"/>
</dbReference>
<gene>
    <name evidence="9" type="ORF">BDZ31_001887</name>
</gene>
<dbReference type="RefSeq" id="WP_183341393.1">
    <property type="nucleotide sequence ID" value="NZ_JACHNU010000002.1"/>
</dbReference>
<dbReference type="Pfam" id="PF04542">
    <property type="entry name" value="Sigma70_r2"/>
    <property type="match status" value="1"/>
</dbReference>
<evidence type="ECO:0000256" key="1">
    <source>
        <dbReference type="ARBA" id="ARBA00023015"/>
    </source>
</evidence>
<feature type="domain" description="RNA polymerase sigma-70 region 4" evidence="8">
    <location>
        <begin position="205"/>
        <end position="251"/>
    </location>
</feature>
<dbReference type="InterPro" id="IPR014322">
    <property type="entry name" value="RNA_pol_sigma-B/F/G"/>
</dbReference>
<protein>
    <submittedName>
        <fullName evidence="9">RNA polymerase sigma-B factor</fullName>
    </submittedName>
</protein>
<dbReference type="InterPro" id="IPR000943">
    <property type="entry name" value="RNA_pol_sigma70"/>
</dbReference>
<dbReference type="Proteomes" id="UP000585272">
    <property type="component" value="Unassembled WGS sequence"/>
</dbReference>
<feature type="domain" description="RNA polymerase sigma-70 region 3" evidence="6">
    <location>
        <begin position="116"/>
        <end position="176"/>
    </location>
</feature>
<dbReference type="InterPro" id="IPR036388">
    <property type="entry name" value="WH-like_DNA-bd_sf"/>
</dbReference>
<dbReference type="PANTHER" id="PTHR30385">
    <property type="entry name" value="SIGMA FACTOR F FLAGELLAR"/>
    <property type="match status" value="1"/>
</dbReference>
<evidence type="ECO:0000259" key="8">
    <source>
        <dbReference type="Pfam" id="PF04545"/>
    </source>
</evidence>
<organism evidence="9 10">
    <name type="scientific">Conexibacter arvalis</name>
    <dbReference type="NCBI Taxonomy" id="912552"/>
    <lineage>
        <taxon>Bacteria</taxon>
        <taxon>Bacillati</taxon>
        <taxon>Actinomycetota</taxon>
        <taxon>Thermoleophilia</taxon>
        <taxon>Solirubrobacterales</taxon>
        <taxon>Conexibacteraceae</taxon>
        <taxon>Conexibacter</taxon>
    </lineage>
</organism>
<feature type="region of interest" description="Disordered" evidence="5">
    <location>
        <begin position="256"/>
        <end position="276"/>
    </location>
</feature>
<dbReference type="GO" id="GO:0003677">
    <property type="term" value="F:DNA binding"/>
    <property type="evidence" value="ECO:0007669"/>
    <property type="project" value="UniProtKB-KW"/>
</dbReference>
<evidence type="ECO:0000313" key="9">
    <source>
        <dbReference type="EMBL" id="MBB4662301.1"/>
    </source>
</evidence>
<dbReference type="InterPro" id="IPR007627">
    <property type="entry name" value="RNA_pol_sigma70_r2"/>
</dbReference>
<proteinExistence type="predicted"/>
<dbReference type="InterPro" id="IPR013324">
    <property type="entry name" value="RNA_pol_sigma_r3/r4-like"/>
</dbReference>
<feature type="domain" description="RNA polymerase sigma-70 region 2" evidence="7">
    <location>
        <begin position="39"/>
        <end position="106"/>
    </location>
</feature>
<evidence type="ECO:0000256" key="5">
    <source>
        <dbReference type="SAM" id="MobiDB-lite"/>
    </source>
</evidence>
<dbReference type="InterPro" id="IPR007624">
    <property type="entry name" value="RNA_pol_sigma70_r3"/>
</dbReference>
<accession>A0A840IDH4</accession>
<keyword evidence="1" id="KW-0805">Transcription regulation</keyword>
<comment type="caution">
    <text evidence="9">The sequence shown here is derived from an EMBL/GenBank/DDBJ whole genome shotgun (WGS) entry which is preliminary data.</text>
</comment>
<dbReference type="NCBIfam" id="TIGR02980">
    <property type="entry name" value="SigBFG"/>
    <property type="match status" value="1"/>
</dbReference>
<dbReference type="InterPro" id="IPR007630">
    <property type="entry name" value="RNA_pol_sigma70_r4"/>
</dbReference>
<keyword evidence="10" id="KW-1185">Reference proteome</keyword>
<dbReference type="PANTHER" id="PTHR30385:SF4">
    <property type="entry name" value="RNA POLYMERASE SIGMA-E FACTOR"/>
    <property type="match status" value="1"/>
</dbReference>
<dbReference type="InterPro" id="IPR013325">
    <property type="entry name" value="RNA_pol_sigma_r2"/>
</dbReference>
<name>A0A840IDH4_9ACTN</name>
<dbReference type="EMBL" id="JACHNU010000002">
    <property type="protein sequence ID" value="MBB4662301.1"/>
    <property type="molecule type" value="Genomic_DNA"/>
</dbReference>
<dbReference type="InterPro" id="IPR014284">
    <property type="entry name" value="RNA_pol_sigma-70_dom"/>
</dbReference>
<evidence type="ECO:0000259" key="7">
    <source>
        <dbReference type="Pfam" id="PF04542"/>
    </source>
</evidence>
<dbReference type="Gene3D" id="1.10.10.10">
    <property type="entry name" value="Winged helix-like DNA-binding domain superfamily/Winged helix DNA-binding domain"/>
    <property type="match status" value="2"/>
</dbReference>
<dbReference type="PRINTS" id="PR00046">
    <property type="entry name" value="SIGMA70FCT"/>
</dbReference>
<dbReference type="Pfam" id="PF04545">
    <property type="entry name" value="Sigma70_r4"/>
    <property type="match status" value="1"/>
</dbReference>
<evidence type="ECO:0000259" key="6">
    <source>
        <dbReference type="Pfam" id="PF04539"/>
    </source>
</evidence>
<dbReference type="Gene3D" id="1.20.120.1810">
    <property type="match status" value="1"/>
</dbReference>
<evidence type="ECO:0000256" key="2">
    <source>
        <dbReference type="ARBA" id="ARBA00023082"/>
    </source>
</evidence>
<keyword evidence="3" id="KW-0238">DNA-binding</keyword>
<dbReference type="SUPFAM" id="SSF88659">
    <property type="entry name" value="Sigma3 and sigma4 domains of RNA polymerase sigma factors"/>
    <property type="match status" value="2"/>
</dbReference>
<dbReference type="AlphaFoldDB" id="A0A840IDH4"/>
<sequence length="276" mass="31166">MSVRALPPRTAARQPDGETLLRRYHETKDPRLRERAAVEYMPLARRLARRFHRGREPLEDLEQVAYLGLVKAVERYDPSYGARFSSFAIPTISGELRRHFRDTTWRLHLPRGVQEAALDVARATDELSGRLGRAPTIGELADETGLDVEEVTEALHAREIQEVSSLDQPCGADDGGERTVAETVGENDGRFDLIDHLATVAPLVDALPERERRVLFLRFARDLTQTEIAEQVGCSQMQVSRLLRRAIARLSQVSYEPQPLPGESGRRERLKRSAAR</sequence>
<reference evidence="9 10" key="1">
    <citation type="submission" date="2020-08" db="EMBL/GenBank/DDBJ databases">
        <title>Genomic Encyclopedia of Archaeal and Bacterial Type Strains, Phase II (KMG-II): from individual species to whole genera.</title>
        <authorList>
            <person name="Goeker M."/>
        </authorList>
    </citation>
    <scope>NUCLEOTIDE SEQUENCE [LARGE SCALE GENOMIC DNA]</scope>
    <source>
        <strain evidence="9 10">DSM 23288</strain>
    </source>
</reference>
<evidence type="ECO:0000256" key="4">
    <source>
        <dbReference type="ARBA" id="ARBA00023163"/>
    </source>
</evidence>
<dbReference type="CDD" id="cd06171">
    <property type="entry name" value="Sigma70_r4"/>
    <property type="match status" value="1"/>
</dbReference>
<dbReference type="GO" id="GO:0016987">
    <property type="term" value="F:sigma factor activity"/>
    <property type="evidence" value="ECO:0007669"/>
    <property type="project" value="UniProtKB-KW"/>
</dbReference>